<evidence type="ECO:0000313" key="2">
    <source>
        <dbReference type="Proteomes" id="UP000190951"/>
    </source>
</evidence>
<dbReference type="AlphaFoldDB" id="A0A1S8LS68"/>
<dbReference type="EMBL" id="CP096983">
    <property type="protein sequence ID" value="URZ09693.1"/>
    <property type="molecule type" value="Genomic_DNA"/>
</dbReference>
<dbReference type="RefSeq" id="WP_077835326.1">
    <property type="nucleotide sequence ID" value="NZ_CP096983.1"/>
</dbReference>
<dbReference type="InterPro" id="IPR011990">
    <property type="entry name" value="TPR-like_helical_dom_sf"/>
</dbReference>
<evidence type="ECO:0000313" key="1">
    <source>
        <dbReference type="EMBL" id="URZ09693.1"/>
    </source>
</evidence>
<sequence>MNYRYVESELILAQELQKAGEYEHSRQMYKKFYGKYPKHPMRFKALFEVADNLYYEKKYKEALKSYDKFFKYCDEQDNVTAEEISWIKAYGNLAYSRIKAIRKIYSI</sequence>
<gene>
    <name evidence="1" type="ORF">CROST_003860</name>
</gene>
<dbReference type="Proteomes" id="UP000190951">
    <property type="component" value="Chromosome"/>
</dbReference>
<proteinExistence type="predicted"/>
<name>A0A1S8LS68_9CLOT</name>
<dbReference type="KEGG" id="crw:CROST_003860"/>
<dbReference type="SUPFAM" id="SSF48452">
    <property type="entry name" value="TPR-like"/>
    <property type="match status" value="1"/>
</dbReference>
<dbReference type="Gene3D" id="1.25.40.10">
    <property type="entry name" value="Tetratricopeptide repeat domain"/>
    <property type="match status" value="1"/>
</dbReference>
<keyword evidence="2" id="KW-1185">Reference proteome</keyword>
<accession>A0A1S8LS68</accession>
<organism evidence="1 2">
    <name type="scientific">Clostridium felsineum</name>
    <dbReference type="NCBI Taxonomy" id="36839"/>
    <lineage>
        <taxon>Bacteria</taxon>
        <taxon>Bacillati</taxon>
        <taxon>Bacillota</taxon>
        <taxon>Clostridia</taxon>
        <taxon>Eubacteriales</taxon>
        <taxon>Clostridiaceae</taxon>
        <taxon>Clostridium</taxon>
    </lineage>
</organism>
<protein>
    <submittedName>
        <fullName evidence="1">Uncharacterized protein</fullName>
    </submittedName>
</protein>
<reference evidence="1 2" key="1">
    <citation type="submission" date="2022-04" db="EMBL/GenBank/DDBJ databases">
        <title>Genome sequence of C. roseum typestrain.</title>
        <authorList>
            <person name="Poehlein A."/>
            <person name="Schoch T."/>
            <person name="Duerre P."/>
            <person name="Daniel R."/>
        </authorList>
    </citation>
    <scope>NUCLEOTIDE SEQUENCE [LARGE SCALE GENOMIC DNA]</scope>
    <source>
        <strain evidence="1 2">DSM 7320</strain>
    </source>
</reference>